<feature type="region of interest" description="Disordered" evidence="1">
    <location>
        <begin position="442"/>
        <end position="465"/>
    </location>
</feature>
<evidence type="ECO:0000313" key="2">
    <source>
        <dbReference type="EMBL" id="CAD7222366.1"/>
    </source>
</evidence>
<dbReference type="AlphaFoldDB" id="A0A7R8W092"/>
<reference evidence="2" key="1">
    <citation type="submission" date="2020-11" db="EMBL/GenBank/DDBJ databases">
        <authorList>
            <person name="Tran Van P."/>
        </authorList>
    </citation>
    <scope>NUCLEOTIDE SEQUENCE</scope>
</reference>
<organism evidence="2">
    <name type="scientific">Cyprideis torosa</name>
    <dbReference type="NCBI Taxonomy" id="163714"/>
    <lineage>
        <taxon>Eukaryota</taxon>
        <taxon>Metazoa</taxon>
        <taxon>Ecdysozoa</taxon>
        <taxon>Arthropoda</taxon>
        <taxon>Crustacea</taxon>
        <taxon>Oligostraca</taxon>
        <taxon>Ostracoda</taxon>
        <taxon>Podocopa</taxon>
        <taxon>Podocopida</taxon>
        <taxon>Cytherocopina</taxon>
        <taxon>Cytheroidea</taxon>
        <taxon>Cytherideidae</taxon>
        <taxon>Cyprideis</taxon>
    </lineage>
</organism>
<sequence length="465" mass="51816">MEVLHRRIPTSTKGHQVDLLRDTVTTTILNAVEGIADPLRTWVDGAIHRTHDSTLGILLEGTVGRGRSVGPTLQKIRTILQWLSLNIAYRDMDLVRRGNCSTERKVGMFHDVQELSGNVALYPEGCALCHHSCDQGSIPVRATQLTKLRIGTGNPPGAKAVECSANHTPHSMTEVKETEERNILCRCDAFLQIAADILNKTDFWRVIKTECAQPTWNRYRLISSEVACPTGMIRIPDVLATADHDDCVSSTVTYMKSMNRDMSIVWASSHKRFNLSSSIDVVEGESAGKMHGKWPFIVTGLWSVTRVTGYIPRFWLSSAYRNSSVIMSRPVPNYHINGEIHGGLHGARRASPGTRGLLFPEDLQVAKWQTLANHQLLDYSDLQILISRSQFYAPFAWTVVETLVRLASAARRFLREKTALFTLQHVALVAFDPPPSGSLAVERGSFSSTRSSCPNREKNDAETWL</sequence>
<accession>A0A7R8W092</accession>
<name>A0A7R8W092_9CRUS</name>
<feature type="compositionally biased region" description="Basic and acidic residues" evidence="1">
    <location>
        <begin position="455"/>
        <end position="465"/>
    </location>
</feature>
<dbReference type="EMBL" id="OB660051">
    <property type="protein sequence ID" value="CAD7222366.1"/>
    <property type="molecule type" value="Genomic_DNA"/>
</dbReference>
<feature type="compositionally biased region" description="Polar residues" evidence="1">
    <location>
        <begin position="445"/>
        <end position="454"/>
    </location>
</feature>
<protein>
    <submittedName>
        <fullName evidence="2">Uncharacterized protein</fullName>
    </submittedName>
</protein>
<evidence type="ECO:0000256" key="1">
    <source>
        <dbReference type="SAM" id="MobiDB-lite"/>
    </source>
</evidence>
<proteinExistence type="predicted"/>
<gene>
    <name evidence="2" type="ORF">CTOB1V02_LOCUS377</name>
</gene>